<evidence type="ECO:0008006" key="3">
    <source>
        <dbReference type="Google" id="ProtNLM"/>
    </source>
</evidence>
<gene>
    <name evidence="1" type="ORF">PPERSA_04456</name>
</gene>
<reference evidence="1 2" key="1">
    <citation type="journal article" date="2015" name="Sci. Rep.">
        <title>Genome of the facultative scuticociliatosis pathogen Pseudocohnilembus persalinus provides insight into its virulence through horizontal gene transfer.</title>
        <authorList>
            <person name="Xiong J."/>
            <person name="Wang G."/>
            <person name="Cheng J."/>
            <person name="Tian M."/>
            <person name="Pan X."/>
            <person name="Warren A."/>
            <person name="Jiang C."/>
            <person name="Yuan D."/>
            <person name="Miao W."/>
        </authorList>
    </citation>
    <scope>NUCLEOTIDE SEQUENCE [LARGE SCALE GENOMIC DNA]</scope>
    <source>
        <strain evidence="1">36N120E</strain>
    </source>
</reference>
<protein>
    <recommendedName>
        <fullName evidence="3">Transmembrane protein</fullName>
    </recommendedName>
</protein>
<sequence length="370" mass="43271">MTESSQEHLIQQNNEINEKKSFQGIKQNNKQQDDNKYENMFSLKNLIEKLVLQIQQGQDVQINNKNNSIIQKIKSIVEIKSNSCSHKYGCIDNMYLKTLRGFLISYIGYCGLSAFQSLKKKNFKLLVEIFFRAKTLRFTLFLSLMNFWVNSIQCLLRNKIENFQNYKNLKYNKQGRENMQQSDQTYNPKLKNQNQNINQLKPQNSDNCQNQDQQQNFIKTTQQQEKIITMLAGAIGGFFALATQPNSQRKTWVIFTLTRALDFIYNNMVIKKKIPEFKGFYVILFSLINMLTVYAYSCDNSQVFSGLTKFYTFVFNPNENDTVFMCATQMTQYRWLKENGIVEGRAKNLAYAKSLSKSIQKLFEKGNIKV</sequence>
<organism evidence="1 2">
    <name type="scientific">Pseudocohnilembus persalinus</name>
    <name type="common">Ciliate</name>
    <dbReference type="NCBI Taxonomy" id="266149"/>
    <lineage>
        <taxon>Eukaryota</taxon>
        <taxon>Sar</taxon>
        <taxon>Alveolata</taxon>
        <taxon>Ciliophora</taxon>
        <taxon>Intramacronucleata</taxon>
        <taxon>Oligohymenophorea</taxon>
        <taxon>Scuticociliatia</taxon>
        <taxon>Philasterida</taxon>
        <taxon>Pseudocohnilembidae</taxon>
        <taxon>Pseudocohnilembus</taxon>
    </lineage>
</organism>
<evidence type="ECO:0000313" key="2">
    <source>
        <dbReference type="Proteomes" id="UP000054937"/>
    </source>
</evidence>
<proteinExistence type="predicted"/>
<comment type="caution">
    <text evidence="1">The sequence shown here is derived from an EMBL/GenBank/DDBJ whole genome shotgun (WGS) entry which is preliminary data.</text>
</comment>
<name>A0A0V0QR27_PSEPJ</name>
<dbReference type="PANTHER" id="PTHR12459:SF15">
    <property type="entry name" value="TRANSMEMBRANE PROTEIN 135"/>
    <property type="match status" value="1"/>
</dbReference>
<dbReference type="EMBL" id="LDAU01000114">
    <property type="protein sequence ID" value="KRX04641.1"/>
    <property type="molecule type" value="Genomic_DNA"/>
</dbReference>
<keyword evidence="2" id="KW-1185">Reference proteome</keyword>
<accession>A0A0V0QR27</accession>
<dbReference type="InParanoid" id="A0A0V0QR27"/>
<evidence type="ECO:0000313" key="1">
    <source>
        <dbReference type="EMBL" id="KRX04641.1"/>
    </source>
</evidence>
<dbReference type="PANTHER" id="PTHR12459">
    <property type="entry name" value="TRANSMEMBRANE PROTEIN 135-RELATED"/>
    <property type="match status" value="1"/>
</dbReference>
<dbReference type="Proteomes" id="UP000054937">
    <property type="component" value="Unassembled WGS sequence"/>
</dbReference>
<dbReference type="AlphaFoldDB" id="A0A0V0QR27"/>
<dbReference type="InterPro" id="IPR026749">
    <property type="entry name" value="Tmem135"/>
</dbReference>